<dbReference type="Proteomes" id="UP000219068">
    <property type="component" value="Unassembled WGS sequence"/>
</dbReference>
<dbReference type="AlphaFoldDB" id="A0A285TXR2"/>
<proteinExistence type="predicted"/>
<evidence type="ECO:0000313" key="1">
    <source>
        <dbReference type="EMBL" id="SOC30503.1"/>
    </source>
</evidence>
<name>A0A285TXR2_9PROT</name>
<accession>A0A285TXR2</accession>
<reference evidence="1 2" key="1">
    <citation type="submission" date="2017-08" db="EMBL/GenBank/DDBJ databases">
        <authorList>
            <person name="de Groot N.N."/>
        </authorList>
    </citation>
    <scope>NUCLEOTIDE SEQUENCE [LARGE SCALE GENOMIC DNA]</scope>
    <source>
        <strain evidence="1 2">USBA 78</strain>
    </source>
</reference>
<sequence>MNHLPSTITTAPGASSSVLDIGGELGRLLRPKSVESVFSANGDFWGTRERWVVPSVGQELIPEIRQQLAALEEVLKPAPRGRTLTRILVLLRHYNTKVNEPEIEEMIANDWAEDLEEFPAWAVDDAARKWRRTQKWRPSIQEIRELCHRAVARERRLKERLEAILKRAANS</sequence>
<dbReference type="EMBL" id="OBMM01000009">
    <property type="protein sequence ID" value="SOC30503.1"/>
    <property type="molecule type" value="Genomic_DNA"/>
</dbReference>
<organism evidence="1 2">
    <name type="scientific">Thalassospira xiamenensis</name>
    <dbReference type="NCBI Taxonomy" id="220697"/>
    <lineage>
        <taxon>Bacteria</taxon>
        <taxon>Pseudomonadati</taxon>
        <taxon>Pseudomonadota</taxon>
        <taxon>Alphaproteobacteria</taxon>
        <taxon>Rhodospirillales</taxon>
        <taxon>Thalassospiraceae</taxon>
        <taxon>Thalassospira</taxon>
    </lineage>
</organism>
<protein>
    <submittedName>
        <fullName evidence="1">Uncharacterized protein</fullName>
    </submittedName>
</protein>
<gene>
    <name evidence="1" type="ORF">SAMN05428964_10965</name>
</gene>
<evidence type="ECO:0000313" key="2">
    <source>
        <dbReference type="Proteomes" id="UP000219068"/>
    </source>
</evidence>